<evidence type="ECO:0000259" key="8">
    <source>
        <dbReference type="Pfam" id="PF03600"/>
    </source>
</evidence>
<dbReference type="GO" id="GO:0005886">
    <property type="term" value="C:plasma membrane"/>
    <property type="evidence" value="ECO:0007669"/>
    <property type="project" value="TreeGrafter"/>
</dbReference>
<accession>A0A841J8Q3</accession>
<evidence type="ECO:0000313" key="10">
    <source>
        <dbReference type="Proteomes" id="UP000552700"/>
    </source>
</evidence>
<dbReference type="Pfam" id="PF03600">
    <property type="entry name" value="CitMHS"/>
    <property type="match status" value="1"/>
</dbReference>
<evidence type="ECO:0000256" key="1">
    <source>
        <dbReference type="ARBA" id="ARBA00004141"/>
    </source>
</evidence>
<organism evidence="9 10">
    <name type="scientific">Sphingobium subterraneum</name>
    <dbReference type="NCBI Taxonomy" id="627688"/>
    <lineage>
        <taxon>Bacteria</taxon>
        <taxon>Pseudomonadati</taxon>
        <taxon>Pseudomonadota</taxon>
        <taxon>Alphaproteobacteria</taxon>
        <taxon>Sphingomonadales</taxon>
        <taxon>Sphingomonadaceae</taxon>
        <taxon>Sphingobium</taxon>
    </lineage>
</organism>
<feature type="transmembrane region" description="Helical" evidence="7">
    <location>
        <begin position="424"/>
        <end position="444"/>
    </location>
</feature>
<dbReference type="RefSeq" id="WP_184081191.1">
    <property type="nucleotide sequence ID" value="NZ_JACIJP010000004.1"/>
</dbReference>
<evidence type="ECO:0000256" key="3">
    <source>
        <dbReference type="ARBA" id="ARBA00022692"/>
    </source>
</evidence>
<dbReference type="EMBL" id="JACIJP010000004">
    <property type="protein sequence ID" value="MBB6124895.1"/>
    <property type="molecule type" value="Genomic_DNA"/>
</dbReference>
<comment type="caution">
    <text evidence="9">The sequence shown here is derived from an EMBL/GenBank/DDBJ whole genome shotgun (WGS) entry which is preliminary data.</text>
</comment>
<sequence>MTLEQIITLAVLVGVVAALIADKMRADVVALTGAAILLVTGAVRPSEVQGAFASPAILTLASLFVIAHALELSGLLDKAIEKAVVLCRRTGAAGLWGLISLSGVGSAFLNNTPIVVVAAPVIRDVAKSIGLDPRRFLMPLSYVAVLGGCCTLIGTSTNLLVDDMARSSGQAPFGIFEVTPVGLAMALAGGLYLMLFTGRLVRSGGPSAEPQTADDTDRPSAIERRAVSHVDLTGDSLEDTRVYAAVHPFRPGVAMVSVAVFIGVIAFAALDLVPIAAASFAGAILLILLRVISPDEAYSGLRPEILLLIAGMVVIGIAMEQTGLAAEATGWMVASVDGVGPLVALILLYGVTLLLTELLSNATVAVLLTPVAVALAESLAVSPRPFLVTIMMAASAAFATPFGYQTNVLVYQMGGYRYTDFVRVGLPLNLLTWAVAVIAIHNFFPF</sequence>
<dbReference type="InterPro" id="IPR051679">
    <property type="entry name" value="DASS-Related_Transporters"/>
</dbReference>
<feature type="domain" description="Citrate transporter-like" evidence="8">
    <location>
        <begin position="17"/>
        <end position="379"/>
    </location>
</feature>
<comment type="subcellular location">
    <subcellularLocation>
        <location evidence="1">Membrane</location>
        <topology evidence="1">Multi-pass membrane protein</topology>
    </subcellularLocation>
</comment>
<protein>
    <submittedName>
        <fullName evidence="9">Di/tricarboxylate transporter</fullName>
    </submittedName>
</protein>
<evidence type="ECO:0000256" key="5">
    <source>
        <dbReference type="ARBA" id="ARBA00022989"/>
    </source>
</evidence>
<feature type="transmembrane region" description="Helical" evidence="7">
    <location>
        <begin position="173"/>
        <end position="195"/>
    </location>
</feature>
<keyword evidence="2" id="KW-0813">Transport</keyword>
<feature type="transmembrane region" description="Helical" evidence="7">
    <location>
        <begin position="28"/>
        <end position="46"/>
    </location>
</feature>
<dbReference type="PANTHER" id="PTHR43652">
    <property type="entry name" value="BASIC AMINO ACID ANTIPORTER YFCC-RELATED"/>
    <property type="match status" value="1"/>
</dbReference>
<proteinExistence type="predicted"/>
<feature type="transmembrane region" description="Helical" evidence="7">
    <location>
        <begin position="251"/>
        <end position="269"/>
    </location>
</feature>
<dbReference type="CDD" id="cd01115">
    <property type="entry name" value="SLC13_permease"/>
    <property type="match status" value="1"/>
</dbReference>
<evidence type="ECO:0000256" key="6">
    <source>
        <dbReference type="ARBA" id="ARBA00023136"/>
    </source>
</evidence>
<feature type="transmembrane region" description="Helical" evidence="7">
    <location>
        <begin position="386"/>
        <end position="404"/>
    </location>
</feature>
<dbReference type="GO" id="GO:0055085">
    <property type="term" value="P:transmembrane transport"/>
    <property type="evidence" value="ECO:0007669"/>
    <property type="project" value="InterPro"/>
</dbReference>
<feature type="transmembrane region" description="Helical" evidence="7">
    <location>
        <begin position="305"/>
        <end position="326"/>
    </location>
</feature>
<dbReference type="AlphaFoldDB" id="A0A841J8Q3"/>
<feature type="transmembrane region" description="Helical" evidence="7">
    <location>
        <begin position="52"/>
        <end position="70"/>
    </location>
</feature>
<name>A0A841J8Q3_9SPHN</name>
<feature type="transmembrane region" description="Helical" evidence="7">
    <location>
        <begin position="275"/>
        <end position="293"/>
    </location>
</feature>
<feature type="transmembrane region" description="Helical" evidence="7">
    <location>
        <begin position="6"/>
        <end position="21"/>
    </location>
</feature>
<keyword evidence="3 7" id="KW-0812">Transmembrane</keyword>
<reference evidence="9 10" key="1">
    <citation type="submission" date="2020-08" db="EMBL/GenBank/DDBJ databases">
        <title>Genomic Encyclopedia of Type Strains, Phase IV (KMG-IV): sequencing the most valuable type-strain genomes for metagenomic binning, comparative biology and taxonomic classification.</title>
        <authorList>
            <person name="Goeker M."/>
        </authorList>
    </citation>
    <scope>NUCLEOTIDE SEQUENCE [LARGE SCALE GENOMIC DNA]</scope>
    <source>
        <strain evidence="9 10">DSM 102255</strain>
    </source>
</reference>
<feature type="transmembrane region" description="Helical" evidence="7">
    <location>
        <begin position="136"/>
        <end position="161"/>
    </location>
</feature>
<gene>
    <name evidence="9" type="ORF">FHS92_002648</name>
</gene>
<dbReference type="PANTHER" id="PTHR43652:SF2">
    <property type="entry name" value="BASIC AMINO ACID ANTIPORTER YFCC-RELATED"/>
    <property type="match status" value="1"/>
</dbReference>
<keyword evidence="5 7" id="KW-1133">Transmembrane helix</keyword>
<evidence type="ECO:0000313" key="9">
    <source>
        <dbReference type="EMBL" id="MBB6124895.1"/>
    </source>
</evidence>
<dbReference type="InterPro" id="IPR004680">
    <property type="entry name" value="Cit_transptr-like_dom"/>
</dbReference>
<evidence type="ECO:0000256" key="4">
    <source>
        <dbReference type="ARBA" id="ARBA00022737"/>
    </source>
</evidence>
<evidence type="ECO:0000256" key="2">
    <source>
        <dbReference type="ARBA" id="ARBA00022448"/>
    </source>
</evidence>
<evidence type="ECO:0000256" key="7">
    <source>
        <dbReference type="SAM" id="Phobius"/>
    </source>
</evidence>
<keyword evidence="10" id="KW-1185">Reference proteome</keyword>
<keyword evidence="4" id="KW-0677">Repeat</keyword>
<keyword evidence="6 7" id="KW-0472">Membrane</keyword>
<dbReference type="Proteomes" id="UP000552700">
    <property type="component" value="Unassembled WGS sequence"/>
</dbReference>
<feature type="transmembrane region" description="Helical" evidence="7">
    <location>
        <begin position="346"/>
        <end position="374"/>
    </location>
</feature>